<dbReference type="Gene3D" id="3.30.70.100">
    <property type="match status" value="1"/>
</dbReference>
<evidence type="ECO:0000256" key="4">
    <source>
        <dbReference type="PROSITE-ProRule" id="PRU00520"/>
    </source>
</evidence>
<dbReference type="InterPro" id="IPR036046">
    <property type="entry name" value="Acylphosphatase-like_dom_sf"/>
</dbReference>
<name>A0ABX7P1T3_9BACT</name>
<dbReference type="PANTHER" id="PTHR47268:SF4">
    <property type="entry name" value="ACYLPHOSPHATASE"/>
    <property type="match status" value="1"/>
</dbReference>
<gene>
    <name evidence="8" type="ORF">JY651_03220</name>
</gene>
<dbReference type="Proteomes" id="UP000662747">
    <property type="component" value="Chromosome"/>
</dbReference>
<dbReference type="PROSITE" id="PS51160">
    <property type="entry name" value="ACYLPHOSPHATASE_3"/>
    <property type="match status" value="1"/>
</dbReference>
<comment type="catalytic activity">
    <reaction evidence="3 4 5">
        <text>an acyl phosphate + H2O = a carboxylate + phosphate + H(+)</text>
        <dbReference type="Rhea" id="RHEA:14965"/>
        <dbReference type="ChEBI" id="CHEBI:15377"/>
        <dbReference type="ChEBI" id="CHEBI:15378"/>
        <dbReference type="ChEBI" id="CHEBI:29067"/>
        <dbReference type="ChEBI" id="CHEBI:43474"/>
        <dbReference type="ChEBI" id="CHEBI:59918"/>
        <dbReference type="EC" id="3.6.1.7"/>
    </reaction>
</comment>
<dbReference type="SUPFAM" id="SSF54975">
    <property type="entry name" value="Acylphosphatase/BLUF domain-like"/>
    <property type="match status" value="1"/>
</dbReference>
<evidence type="ECO:0000313" key="8">
    <source>
        <dbReference type="EMBL" id="QSQ24004.1"/>
    </source>
</evidence>
<dbReference type="PANTHER" id="PTHR47268">
    <property type="entry name" value="ACYLPHOSPHATASE"/>
    <property type="match status" value="1"/>
</dbReference>
<feature type="domain" description="Acylphosphatase-like" evidence="7">
    <location>
        <begin position="9"/>
        <end position="96"/>
    </location>
</feature>
<dbReference type="InterPro" id="IPR001792">
    <property type="entry name" value="Acylphosphatase-like_dom"/>
</dbReference>
<evidence type="ECO:0000256" key="2">
    <source>
        <dbReference type="ARBA" id="ARBA00012150"/>
    </source>
</evidence>
<dbReference type="InterPro" id="IPR017968">
    <property type="entry name" value="Acylphosphatase_CS"/>
</dbReference>
<reference evidence="8 9" key="1">
    <citation type="submission" date="2021-02" db="EMBL/GenBank/DDBJ databases">
        <title>De Novo genome assembly of isolated myxobacteria.</title>
        <authorList>
            <person name="Stevens D.C."/>
        </authorList>
    </citation>
    <scope>NUCLEOTIDE SEQUENCE [LARGE SCALE GENOMIC DNA]</scope>
    <source>
        <strain evidence="9">SCPEA02</strain>
    </source>
</reference>
<evidence type="ECO:0000256" key="5">
    <source>
        <dbReference type="RuleBase" id="RU000553"/>
    </source>
</evidence>
<organism evidence="8 9">
    <name type="scientific">Pyxidicoccus parkwayensis</name>
    <dbReference type="NCBI Taxonomy" id="2813578"/>
    <lineage>
        <taxon>Bacteria</taxon>
        <taxon>Pseudomonadati</taxon>
        <taxon>Myxococcota</taxon>
        <taxon>Myxococcia</taxon>
        <taxon>Myxococcales</taxon>
        <taxon>Cystobacterineae</taxon>
        <taxon>Myxococcaceae</taxon>
        <taxon>Pyxidicoccus</taxon>
    </lineage>
</organism>
<dbReference type="InterPro" id="IPR020456">
    <property type="entry name" value="Acylphosphatase"/>
</dbReference>
<comment type="similarity">
    <text evidence="1 6">Belongs to the acylphosphatase family.</text>
</comment>
<evidence type="ECO:0000259" key="7">
    <source>
        <dbReference type="PROSITE" id="PS51160"/>
    </source>
</evidence>
<evidence type="ECO:0000256" key="1">
    <source>
        <dbReference type="ARBA" id="ARBA00005614"/>
    </source>
</evidence>
<evidence type="ECO:0000313" key="9">
    <source>
        <dbReference type="Proteomes" id="UP000662747"/>
    </source>
</evidence>
<dbReference type="PROSITE" id="PS00151">
    <property type="entry name" value="ACYLPHOSPHATASE_2"/>
    <property type="match status" value="1"/>
</dbReference>
<dbReference type="EMBL" id="CP071090">
    <property type="protein sequence ID" value="QSQ24004.1"/>
    <property type="molecule type" value="Genomic_DNA"/>
</dbReference>
<sequence>MGSMSGARRVTLRIEGKVQGVFFRESARIEASRLGLTGWVRNRPDGAVEAVVEGAPSLLEEFIRWCHRGPQQARVTDVARTDGEATGEFSQFIVERTS</sequence>
<protein>
    <recommendedName>
        <fullName evidence="2 4">Acylphosphatase</fullName>
        <ecNumber evidence="2 4">3.6.1.7</ecNumber>
    </recommendedName>
</protein>
<feature type="active site" evidence="4">
    <location>
        <position position="42"/>
    </location>
</feature>
<feature type="active site" evidence="4">
    <location>
        <position position="24"/>
    </location>
</feature>
<dbReference type="PROSITE" id="PS00150">
    <property type="entry name" value="ACYLPHOSPHATASE_1"/>
    <property type="match status" value="1"/>
</dbReference>
<evidence type="ECO:0000256" key="6">
    <source>
        <dbReference type="RuleBase" id="RU004168"/>
    </source>
</evidence>
<proteinExistence type="inferred from homology"/>
<keyword evidence="4 5" id="KW-0378">Hydrolase</keyword>
<evidence type="ECO:0000256" key="3">
    <source>
        <dbReference type="ARBA" id="ARBA00047645"/>
    </source>
</evidence>
<dbReference type="PRINTS" id="PR00112">
    <property type="entry name" value="ACYLPHPHTASE"/>
</dbReference>
<dbReference type="EC" id="3.6.1.7" evidence="2 4"/>
<dbReference type="Pfam" id="PF00708">
    <property type="entry name" value="Acylphosphatase"/>
    <property type="match status" value="1"/>
</dbReference>
<keyword evidence="9" id="KW-1185">Reference proteome</keyword>
<accession>A0ABX7P1T3</accession>